<gene>
    <name evidence="1" type="ORF">H0H10_30725</name>
</gene>
<organism evidence="1 2">
    <name type="scientific">Streptomyces griseicoloratus</name>
    <dbReference type="NCBI Taxonomy" id="2752516"/>
    <lineage>
        <taxon>Bacteria</taxon>
        <taxon>Bacillati</taxon>
        <taxon>Actinomycetota</taxon>
        <taxon>Actinomycetes</taxon>
        <taxon>Kitasatosporales</taxon>
        <taxon>Streptomycetaceae</taxon>
        <taxon>Streptomyces</taxon>
    </lineage>
</organism>
<sequence>MSGRGEARGREITVPALAEHDETTARGIARAVAIQVATGAYRHKAPLSTGDSSPGIWPVVTDHLNAVANRPEPRHSIRDLVSRAHDEVWFRRFANGRHRNLACSRDCSTSVQRAHVRQGAARRRP</sequence>
<keyword evidence="2" id="KW-1185">Reference proteome</keyword>
<evidence type="ECO:0000313" key="2">
    <source>
        <dbReference type="Proteomes" id="UP000621210"/>
    </source>
</evidence>
<accession>A0A926L8R1</accession>
<reference evidence="1" key="1">
    <citation type="submission" date="2020-09" db="EMBL/GenBank/DDBJ databases">
        <title>Streptomyces grisecoloratus sp. nov., isolated from cotton soil.</title>
        <authorList>
            <person name="Xing L."/>
        </authorList>
    </citation>
    <scope>NUCLEOTIDE SEQUENCE</scope>
    <source>
        <strain evidence="1">TRM S81-3</strain>
    </source>
</reference>
<evidence type="ECO:0000313" key="1">
    <source>
        <dbReference type="EMBL" id="MBD0423479.1"/>
    </source>
</evidence>
<dbReference type="EMBL" id="JACVQF010000223">
    <property type="protein sequence ID" value="MBD0423479.1"/>
    <property type="molecule type" value="Genomic_DNA"/>
</dbReference>
<dbReference type="Proteomes" id="UP000621210">
    <property type="component" value="Unassembled WGS sequence"/>
</dbReference>
<comment type="caution">
    <text evidence="1">The sequence shown here is derived from an EMBL/GenBank/DDBJ whole genome shotgun (WGS) entry which is preliminary data.</text>
</comment>
<proteinExistence type="predicted"/>
<name>A0A926L8R1_9ACTN</name>
<protein>
    <submittedName>
        <fullName evidence="1">Uncharacterized protein</fullName>
    </submittedName>
</protein>
<reference evidence="1" key="2">
    <citation type="submission" date="2020-09" db="EMBL/GenBank/DDBJ databases">
        <authorList>
            <person name="Luo X."/>
        </authorList>
    </citation>
    <scope>NUCLEOTIDE SEQUENCE</scope>
    <source>
        <strain evidence="1">TRM S81-3</strain>
    </source>
</reference>
<dbReference type="RefSeq" id="WP_188184408.1">
    <property type="nucleotide sequence ID" value="NZ_JACVQF010000223.1"/>
</dbReference>
<dbReference type="AlphaFoldDB" id="A0A926L8R1"/>